<protein>
    <submittedName>
        <fullName evidence="1">Uncharacterized protein</fullName>
    </submittedName>
</protein>
<comment type="caution">
    <text evidence="1">The sequence shown here is derived from an EMBL/GenBank/DDBJ whole genome shotgun (WGS) entry which is preliminary data.</text>
</comment>
<sequence>MKLFNCLAVAIAGRVSASALPLATADNTFHPDAVEPRHDQALGDKEVDRRSADTQAMAEYREISRRNGAYCNDYKIDARNRHAAIDNLLHICGDGWGIDAKALTAQVDDTVAYICNYSGTTWRCRDEDVRNLFETIKNTCGEDGAGFYAQDDWHVNFGVTSTGRGIC</sequence>
<accession>A0ACC1R5U1</accession>
<evidence type="ECO:0000313" key="1">
    <source>
        <dbReference type="EMBL" id="KAJ3497472.1"/>
    </source>
</evidence>
<keyword evidence="2" id="KW-1185">Reference proteome</keyword>
<dbReference type="Proteomes" id="UP001148737">
    <property type="component" value="Unassembled WGS sequence"/>
</dbReference>
<dbReference type="EMBL" id="JANAKD010000109">
    <property type="protein sequence ID" value="KAJ3497472.1"/>
    <property type="molecule type" value="Genomic_DNA"/>
</dbReference>
<name>A0ACC1R5U1_9HYPO</name>
<proteinExistence type="predicted"/>
<reference evidence="1" key="1">
    <citation type="submission" date="2022-07" db="EMBL/GenBank/DDBJ databases">
        <title>Genome Sequence of Lecanicillium saksenae.</title>
        <authorList>
            <person name="Buettner E."/>
        </authorList>
    </citation>
    <scope>NUCLEOTIDE SEQUENCE</scope>
    <source>
        <strain evidence="1">VT-O1</strain>
    </source>
</reference>
<evidence type="ECO:0000313" key="2">
    <source>
        <dbReference type="Proteomes" id="UP001148737"/>
    </source>
</evidence>
<gene>
    <name evidence="1" type="ORF">NLG97_g1876</name>
</gene>
<organism evidence="1 2">
    <name type="scientific">Lecanicillium saksenae</name>
    <dbReference type="NCBI Taxonomy" id="468837"/>
    <lineage>
        <taxon>Eukaryota</taxon>
        <taxon>Fungi</taxon>
        <taxon>Dikarya</taxon>
        <taxon>Ascomycota</taxon>
        <taxon>Pezizomycotina</taxon>
        <taxon>Sordariomycetes</taxon>
        <taxon>Hypocreomycetidae</taxon>
        <taxon>Hypocreales</taxon>
        <taxon>Cordycipitaceae</taxon>
        <taxon>Lecanicillium</taxon>
    </lineage>
</organism>